<keyword evidence="8" id="KW-0966">Cell projection</keyword>
<evidence type="ECO:0000256" key="4">
    <source>
        <dbReference type="ARBA" id="ARBA00022795"/>
    </source>
</evidence>
<evidence type="ECO:0000313" key="8">
    <source>
        <dbReference type="EMBL" id="KPH76693.1"/>
    </source>
</evidence>
<feature type="domain" description="Anti-sigma-28 factor FlgM C-terminal" evidence="7">
    <location>
        <begin position="32"/>
        <end position="79"/>
    </location>
</feature>
<evidence type="ECO:0000256" key="6">
    <source>
        <dbReference type="ARBA" id="ARBA00023163"/>
    </source>
</evidence>
<organism evidence="8 9">
    <name type="scientific">Oceanobacillus caeni</name>
    <dbReference type="NCBI Taxonomy" id="405946"/>
    <lineage>
        <taxon>Bacteria</taxon>
        <taxon>Bacillati</taxon>
        <taxon>Bacillota</taxon>
        <taxon>Bacilli</taxon>
        <taxon>Bacillales</taxon>
        <taxon>Bacillaceae</taxon>
        <taxon>Oceanobacillus</taxon>
    </lineage>
</organism>
<keyword evidence="3" id="KW-0678">Repressor</keyword>
<dbReference type="EMBL" id="LGTK01000012">
    <property type="protein sequence ID" value="KPH76693.1"/>
    <property type="molecule type" value="Genomic_DNA"/>
</dbReference>
<dbReference type="Pfam" id="PF04316">
    <property type="entry name" value="FlgM"/>
    <property type="match status" value="1"/>
</dbReference>
<proteinExistence type="inferred from homology"/>
<keyword evidence="9" id="KW-1185">Reference proteome</keyword>
<comment type="caution">
    <text evidence="8">The sequence shown here is derived from an EMBL/GenBank/DDBJ whole genome shotgun (WGS) entry which is preliminary data.</text>
</comment>
<keyword evidence="8" id="KW-0969">Cilium</keyword>
<dbReference type="InterPro" id="IPR031316">
    <property type="entry name" value="FlgM_C"/>
</dbReference>
<comment type="similarity">
    <text evidence="1">Belongs to the FlgM family.</text>
</comment>
<keyword evidence="8" id="KW-0282">Flagellum</keyword>
<keyword evidence="6" id="KW-0804">Transcription</keyword>
<keyword evidence="5" id="KW-0805">Transcription regulation</keyword>
<dbReference type="InterPro" id="IPR035890">
    <property type="entry name" value="Anti-sigma-28_factor_FlgM_sf"/>
</dbReference>
<name>A0ABR5ML48_9BACI</name>
<protein>
    <recommendedName>
        <fullName evidence="2">Negative regulator of flagellin synthesis</fullName>
    </recommendedName>
</protein>
<sequence length="79" mass="9248">MRINGSNQPNFNPYKNIVKKQAEVKREINKQDQIEISKEAKQLQESERPNEKRAEYVQSIKNLVQSGEYKVDSEKVAKK</sequence>
<dbReference type="Proteomes" id="UP000037854">
    <property type="component" value="Unassembled WGS sequence"/>
</dbReference>
<dbReference type="InterPro" id="IPR007412">
    <property type="entry name" value="FlgM"/>
</dbReference>
<evidence type="ECO:0000256" key="1">
    <source>
        <dbReference type="ARBA" id="ARBA00005322"/>
    </source>
</evidence>
<dbReference type="NCBIfam" id="TIGR03824">
    <property type="entry name" value="FlgM_jcvi"/>
    <property type="match status" value="1"/>
</dbReference>
<evidence type="ECO:0000313" key="9">
    <source>
        <dbReference type="Proteomes" id="UP000037854"/>
    </source>
</evidence>
<accession>A0ABR5ML48</accession>
<evidence type="ECO:0000256" key="3">
    <source>
        <dbReference type="ARBA" id="ARBA00022491"/>
    </source>
</evidence>
<dbReference type="RefSeq" id="WP_060668023.1">
    <property type="nucleotide sequence ID" value="NZ_LGTK01000012.1"/>
</dbReference>
<gene>
    <name evidence="8" type="ORF">AFL42_05355</name>
</gene>
<reference evidence="8 9" key="1">
    <citation type="submission" date="2015-07" db="EMBL/GenBank/DDBJ databases">
        <title>High-quality draft genome sequence of Oceanobacillus caeni HM6, a bacillus isolated from a human feces.</title>
        <authorList>
            <person name="Kumar J."/>
            <person name="Verma M.K."/>
            <person name="Pandey R."/>
            <person name="Bhambi M."/>
            <person name="Chauhan N."/>
        </authorList>
    </citation>
    <scope>NUCLEOTIDE SEQUENCE [LARGE SCALE GENOMIC DNA]</scope>
    <source>
        <strain evidence="8 9">HM6</strain>
    </source>
</reference>
<keyword evidence="4" id="KW-1005">Bacterial flagellum biogenesis</keyword>
<evidence type="ECO:0000256" key="2">
    <source>
        <dbReference type="ARBA" id="ARBA00017823"/>
    </source>
</evidence>
<evidence type="ECO:0000256" key="5">
    <source>
        <dbReference type="ARBA" id="ARBA00023015"/>
    </source>
</evidence>
<dbReference type="SUPFAM" id="SSF101498">
    <property type="entry name" value="Anti-sigma factor FlgM"/>
    <property type="match status" value="1"/>
</dbReference>
<evidence type="ECO:0000259" key="7">
    <source>
        <dbReference type="Pfam" id="PF04316"/>
    </source>
</evidence>